<dbReference type="SUPFAM" id="SSF57903">
    <property type="entry name" value="FYVE/PHD zinc finger"/>
    <property type="match status" value="1"/>
</dbReference>
<feature type="domain" description="FYVE-type zinc finger" evidence="1">
    <location>
        <begin position="314"/>
        <end position="373"/>
    </location>
</feature>
<dbReference type="EMBL" id="HBGF01029799">
    <property type="protein sequence ID" value="CAD9125857.1"/>
    <property type="molecule type" value="Transcribed_RNA"/>
</dbReference>
<name>A0A7S1MA42_NEODS</name>
<dbReference type="Pfam" id="PF02318">
    <property type="entry name" value="FYVE_2"/>
    <property type="match status" value="1"/>
</dbReference>
<evidence type="ECO:0000313" key="2">
    <source>
        <dbReference type="EMBL" id="CAD9125857.1"/>
    </source>
</evidence>
<sequence length="409" mass="42801">MPTRAVLAAVDDAASVPRAREDREQCPFCRVLLRSGQGANGHLGRHRFPRLRCRHCLREGCTNCVATPVSAPLLGPWCGECPIAPALAQRCPALQRVPRRTDEFDDPRVVDFATDGGGLLGSNPGSFASVRGASPSPAARGGSFHRRARSCGSVGEGALESMSPQRTSSFAAASVAAVAAGCVAGGGGSFTRGSFAAPLDGAAVAMPSAGNHVPRGTAVVEDLSCSANDCTTPRRQITAAACTSERRASVRRGHHGDPGDRLAAATRSFAALAVEVHVGDAARLAERALDRADADASSSVARRVEIVEAARGFLRCAVCREPYGTVMNRRRVCACCLASLCAGCSVRREMPGRHQWEPEKVTLCPPCAQARVVLELPAGGTHDTWSEDPTAELAPATTRPRAATLPTHM</sequence>
<dbReference type="Gene3D" id="3.30.40.10">
    <property type="entry name" value="Zinc/RING finger domain, C3HC4 (zinc finger)"/>
    <property type="match status" value="1"/>
</dbReference>
<gene>
    <name evidence="2" type="ORF">NDES1114_LOCUS19818</name>
</gene>
<accession>A0A7S1MA42</accession>
<protein>
    <recommendedName>
        <fullName evidence="1">FYVE-type zinc finger domain-containing protein</fullName>
    </recommendedName>
</protein>
<dbReference type="InterPro" id="IPR011011">
    <property type="entry name" value="Znf_FYVE_PHD"/>
</dbReference>
<proteinExistence type="predicted"/>
<dbReference type="CDD" id="cd00065">
    <property type="entry name" value="FYVE_like_SF"/>
    <property type="match status" value="1"/>
</dbReference>
<dbReference type="InterPro" id="IPR013083">
    <property type="entry name" value="Znf_RING/FYVE/PHD"/>
</dbReference>
<evidence type="ECO:0000259" key="1">
    <source>
        <dbReference type="Pfam" id="PF02318"/>
    </source>
</evidence>
<organism evidence="2">
    <name type="scientific">Neobodo designis</name>
    <name type="common">Flagellated protozoan</name>
    <name type="synonym">Bodo designis</name>
    <dbReference type="NCBI Taxonomy" id="312471"/>
    <lineage>
        <taxon>Eukaryota</taxon>
        <taxon>Discoba</taxon>
        <taxon>Euglenozoa</taxon>
        <taxon>Kinetoplastea</taxon>
        <taxon>Metakinetoplastina</taxon>
        <taxon>Neobodonida</taxon>
        <taxon>Neobodo</taxon>
    </lineage>
</organism>
<dbReference type="InterPro" id="IPR041282">
    <property type="entry name" value="FYVE_2"/>
</dbReference>
<reference evidence="2" key="1">
    <citation type="submission" date="2021-01" db="EMBL/GenBank/DDBJ databases">
        <authorList>
            <person name="Corre E."/>
            <person name="Pelletier E."/>
            <person name="Niang G."/>
            <person name="Scheremetjew M."/>
            <person name="Finn R."/>
            <person name="Kale V."/>
            <person name="Holt S."/>
            <person name="Cochrane G."/>
            <person name="Meng A."/>
            <person name="Brown T."/>
            <person name="Cohen L."/>
        </authorList>
    </citation>
    <scope>NUCLEOTIDE SEQUENCE</scope>
    <source>
        <strain evidence="2">CCAP 1951/1</strain>
    </source>
</reference>
<dbReference type="AlphaFoldDB" id="A0A7S1MA42"/>